<protein>
    <submittedName>
        <fullName evidence="1">Uncharacterized protein</fullName>
    </submittedName>
</protein>
<evidence type="ECO:0000313" key="1">
    <source>
        <dbReference type="EMBL" id="ANP38776.1"/>
    </source>
</evidence>
<keyword evidence="2" id="KW-1185">Reference proteome</keyword>
<organism evidence="1 2">
    <name type="scientific">Phaeobacter gallaeciensis</name>
    <dbReference type="NCBI Taxonomy" id="60890"/>
    <lineage>
        <taxon>Bacteria</taxon>
        <taxon>Pseudomonadati</taxon>
        <taxon>Pseudomonadota</taxon>
        <taxon>Alphaproteobacteria</taxon>
        <taxon>Rhodobacterales</taxon>
        <taxon>Roseobacteraceae</taxon>
        <taxon>Phaeobacter</taxon>
    </lineage>
</organism>
<name>A0A1B0ZX21_9RHOB</name>
<evidence type="ECO:0000313" key="2">
    <source>
        <dbReference type="Proteomes" id="UP000092565"/>
    </source>
</evidence>
<dbReference type="Proteomes" id="UP000092565">
    <property type="component" value="Chromosome"/>
</dbReference>
<accession>A0A1B0ZX21</accession>
<gene>
    <name evidence="1" type="ORF">JL2886_03908</name>
</gene>
<dbReference type="EMBL" id="CP015124">
    <property type="protein sequence ID" value="ANP38776.1"/>
    <property type="molecule type" value="Genomic_DNA"/>
</dbReference>
<dbReference type="SUPFAM" id="SSF50129">
    <property type="entry name" value="GroES-like"/>
    <property type="match status" value="1"/>
</dbReference>
<dbReference type="InterPro" id="IPR011032">
    <property type="entry name" value="GroES-like_sf"/>
</dbReference>
<proteinExistence type="predicted"/>
<reference evidence="1 2" key="1">
    <citation type="submission" date="2016-04" db="EMBL/GenBank/DDBJ databases">
        <authorList>
            <person name="Evans L.H."/>
            <person name="Alamgir A."/>
            <person name="Owens N."/>
            <person name="Weber N.D."/>
            <person name="Virtaneva K."/>
            <person name="Barbian K."/>
            <person name="Babar A."/>
            <person name="Rosenke K."/>
        </authorList>
    </citation>
    <scope>NUCLEOTIDE SEQUENCE [LARGE SCALE GENOMIC DNA]</scope>
    <source>
        <strain evidence="1 2">JL2886</strain>
    </source>
</reference>
<sequence>MRAARLIGFRQPLELVTLPDPSPAPGKVLTRAISLLKASAIWPRLTARRLRVGAVITDFAS</sequence>
<dbReference type="AlphaFoldDB" id="A0A1B0ZX21"/>